<sequence length="455" mass="49640">MENAVSEKLARFAYLLEYESTPQSCIERIKQNLLDSIGCGIFGTTTRPGQIAANLVMELGGEGTCTLWSYQFKGPLLNVALALGIFIHSYDFDDTHNEAKLHPASAVVPAALCIAEELNSSGRDFLTALTAGYEVMIRTSLGAGPNAVKMRGWHLTGVCGTLGAAAAAGKLAGLDFPSFQSALGLAGSQSAGVWAFNVEGAMSKRLHPGRAAQSGILSVLLARKGFTGPRQILEAEDGGLCRALSDEYDFRRITKDIGKVFEAEKTSIKPYPSCRSVHSSIDAVKKLKSENTINPADIETILVYNSKVVKVQTGWEYIPSTPLKAQMSMQYNVAVAFLEHDVLPDQFTEDKLKDPQICDLARRVKVIVDPEIDKIYPKEFPSIVEVILKNGRRLKVRVDSPKGSPKNPLSYEEVKKKFLALATKKISKKRAEQVIEVVDHLESLESIKQLTALLA</sequence>
<dbReference type="PANTHER" id="PTHR16943:SF8">
    <property type="entry name" value="2-METHYLCITRATE DEHYDRATASE"/>
    <property type="match status" value="1"/>
</dbReference>
<dbReference type="InterPro" id="IPR045336">
    <property type="entry name" value="MmgE_PrpD_N"/>
</dbReference>
<organism evidence="4 5">
    <name type="scientific">Aerophobetes bacterium</name>
    <dbReference type="NCBI Taxonomy" id="2030807"/>
    <lineage>
        <taxon>Bacteria</taxon>
        <taxon>Candidatus Aerophobota</taxon>
    </lineage>
</organism>
<accession>A0A662DBF2</accession>
<reference evidence="4 5" key="1">
    <citation type="submission" date="2018-06" db="EMBL/GenBank/DDBJ databases">
        <title>Extensive metabolic versatility and redundancy in microbially diverse, dynamic hydrothermal sediments.</title>
        <authorList>
            <person name="Dombrowski N."/>
            <person name="Teske A."/>
            <person name="Baker B.J."/>
        </authorList>
    </citation>
    <scope>NUCLEOTIDE SEQUENCE [LARGE SCALE GENOMIC DNA]</scope>
    <source>
        <strain evidence="4">B3_G15</strain>
    </source>
</reference>
<dbReference type="AlphaFoldDB" id="A0A662DBF2"/>
<dbReference type="InterPro" id="IPR045337">
    <property type="entry name" value="MmgE_PrpD_C"/>
</dbReference>
<feature type="domain" description="MmgE/PrpD C-terminal" evidence="3">
    <location>
        <begin position="271"/>
        <end position="441"/>
    </location>
</feature>
<dbReference type="Gene3D" id="1.10.4100.10">
    <property type="entry name" value="2-methylcitrate dehydratase PrpD"/>
    <property type="match status" value="1"/>
</dbReference>
<feature type="domain" description="MmgE/PrpD N-terminal" evidence="2">
    <location>
        <begin position="7"/>
        <end position="251"/>
    </location>
</feature>
<dbReference type="InterPro" id="IPR042183">
    <property type="entry name" value="MmgE/PrpD_sf_1"/>
</dbReference>
<evidence type="ECO:0000313" key="4">
    <source>
        <dbReference type="EMBL" id="RLE13124.1"/>
    </source>
</evidence>
<dbReference type="InterPro" id="IPR005656">
    <property type="entry name" value="MmgE_PrpD"/>
</dbReference>
<dbReference type="GO" id="GO:0016829">
    <property type="term" value="F:lyase activity"/>
    <property type="evidence" value="ECO:0007669"/>
    <property type="project" value="InterPro"/>
</dbReference>
<evidence type="ECO:0008006" key="6">
    <source>
        <dbReference type="Google" id="ProtNLM"/>
    </source>
</evidence>
<evidence type="ECO:0000313" key="5">
    <source>
        <dbReference type="Proteomes" id="UP000280417"/>
    </source>
</evidence>
<comment type="similarity">
    <text evidence="1">Belongs to the PrpD family.</text>
</comment>
<evidence type="ECO:0000259" key="2">
    <source>
        <dbReference type="Pfam" id="PF03972"/>
    </source>
</evidence>
<evidence type="ECO:0000259" key="3">
    <source>
        <dbReference type="Pfam" id="PF19305"/>
    </source>
</evidence>
<proteinExistence type="inferred from homology"/>
<dbReference type="SUPFAM" id="SSF103378">
    <property type="entry name" value="2-methylcitrate dehydratase PrpD"/>
    <property type="match status" value="1"/>
</dbReference>
<dbReference type="InterPro" id="IPR042188">
    <property type="entry name" value="MmgE/PrpD_sf_2"/>
</dbReference>
<dbReference type="EMBL" id="QMQA01000115">
    <property type="protein sequence ID" value="RLE13124.1"/>
    <property type="molecule type" value="Genomic_DNA"/>
</dbReference>
<dbReference type="Pfam" id="PF19305">
    <property type="entry name" value="MmgE_PrpD_C"/>
    <property type="match status" value="1"/>
</dbReference>
<protein>
    <recommendedName>
        <fullName evidence="6">MmgE/PrpD family protein</fullName>
    </recommendedName>
</protein>
<dbReference type="Pfam" id="PF03972">
    <property type="entry name" value="MmgE_PrpD_N"/>
    <property type="match status" value="1"/>
</dbReference>
<comment type="caution">
    <text evidence="4">The sequence shown here is derived from an EMBL/GenBank/DDBJ whole genome shotgun (WGS) entry which is preliminary data.</text>
</comment>
<name>A0A662DBF2_UNCAE</name>
<dbReference type="InterPro" id="IPR036148">
    <property type="entry name" value="MmgE/PrpD_sf"/>
</dbReference>
<dbReference type="PANTHER" id="PTHR16943">
    <property type="entry name" value="2-METHYLCITRATE DEHYDRATASE-RELATED"/>
    <property type="match status" value="1"/>
</dbReference>
<dbReference type="Gene3D" id="3.30.1330.120">
    <property type="entry name" value="2-methylcitrate dehydratase PrpD"/>
    <property type="match status" value="1"/>
</dbReference>
<gene>
    <name evidence="4" type="ORF">DRJ04_04915</name>
</gene>
<evidence type="ECO:0000256" key="1">
    <source>
        <dbReference type="ARBA" id="ARBA00006174"/>
    </source>
</evidence>
<dbReference type="Proteomes" id="UP000280417">
    <property type="component" value="Unassembled WGS sequence"/>
</dbReference>